<evidence type="ECO:0000313" key="3">
    <source>
        <dbReference type="Proteomes" id="UP000235598"/>
    </source>
</evidence>
<comment type="caution">
    <text evidence="2">The sequence shown here is derived from an EMBL/GenBank/DDBJ whole genome shotgun (WGS) entry which is preliminary data.</text>
</comment>
<feature type="transmembrane region" description="Helical" evidence="1">
    <location>
        <begin position="124"/>
        <end position="145"/>
    </location>
</feature>
<dbReference type="EMBL" id="PNHK01000001">
    <property type="protein sequence ID" value="PMD06053.1"/>
    <property type="molecule type" value="Genomic_DNA"/>
</dbReference>
<dbReference type="OrthoDB" id="4803008at2"/>
<feature type="transmembrane region" description="Helical" evidence="1">
    <location>
        <begin position="7"/>
        <end position="29"/>
    </location>
</feature>
<accession>A0A2N6VPW8</accession>
<dbReference type="PROSITE" id="PS51257">
    <property type="entry name" value="PROKAR_LIPOPROTEIN"/>
    <property type="match status" value="1"/>
</dbReference>
<evidence type="ECO:0000256" key="1">
    <source>
        <dbReference type="SAM" id="Phobius"/>
    </source>
</evidence>
<reference evidence="2 3" key="1">
    <citation type="submission" date="2017-09" db="EMBL/GenBank/DDBJ databases">
        <title>Bacterial strain isolated from the female urinary microbiota.</title>
        <authorList>
            <person name="Thomas-White K."/>
            <person name="Kumar N."/>
            <person name="Forster S."/>
            <person name="Putonti C."/>
            <person name="Lawley T."/>
            <person name="Wolfe A.J."/>
        </authorList>
    </citation>
    <scope>NUCLEOTIDE SEQUENCE [LARGE SCALE GENOMIC DNA]</scope>
    <source>
        <strain evidence="2 3">UMB1301</strain>
    </source>
</reference>
<keyword evidence="1" id="KW-0812">Transmembrane</keyword>
<dbReference type="Proteomes" id="UP000235598">
    <property type="component" value="Unassembled WGS sequence"/>
</dbReference>
<name>A0A2N6VPW8_9MICO</name>
<keyword evidence="1" id="KW-1133">Transmembrane helix</keyword>
<proteinExistence type="predicted"/>
<feature type="transmembrane region" description="Helical" evidence="1">
    <location>
        <begin position="76"/>
        <end position="104"/>
    </location>
</feature>
<evidence type="ECO:0000313" key="2">
    <source>
        <dbReference type="EMBL" id="PMD06053.1"/>
    </source>
</evidence>
<feature type="transmembrane region" description="Helical" evidence="1">
    <location>
        <begin position="49"/>
        <end position="69"/>
    </location>
</feature>
<keyword evidence="1" id="KW-0472">Membrane</keyword>
<dbReference type="RefSeq" id="WP_102237709.1">
    <property type="nucleotide sequence ID" value="NZ_BAAAIM010000007.1"/>
</dbReference>
<organism evidence="2 3">
    <name type="scientific">Brevibacterium paucivorans</name>
    <dbReference type="NCBI Taxonomy" id="170994"/>
    <lineage>
        <taxon>Bacteria</taxon>
        <taxon>Bacillati</taxon>
        <taxon>Actinomycetota</taxon>
        <taxon>Actinomycetes</taxon>
        <taxon>Micrococcales</taxon>
        <taxon>Brevibacteriaceae</taxon>
        <taxon>Brevibacterium</taxon>
    </lineage>
</organism>
<sequence>MKTFTWIGIGCLLVSIAAGIIACTFHLAVWTGPQGTPLRLLDDINALTVLILFALFVLPAIATVVALVYKKPLTPAILTATSTLLLLIVTLTLADAVTNGILMWDGQTLDGTPIGGMETTRPATGYFALVCASILQLAATVFFLVQVRVERNSRGARKGLDGTGLGVSAQ</sequence>
<dbReference type="AlphaFoldDB" id="A0A2N6VPW8"/>
<gene>
    <name evidence="2" type="ORF">CJ199_01235</name>
</gene>
<protein>
    <submittedName>
        <fullName evidence="2">Uncharacterized protein</fullName>
    </submittedName>
</protein>